<gene>
    <name evidence="2" type="ORF">BJ992_004637</name>
</gene>
<proteinExistence type="predicted"/>
<dbReference type="Pfam" id="PF06283">
    <property type="entry name" value="ThuA"/>
    <property type="match status" value="1"/>
</dbReference>
<name>A0A7X0M9R0_9ACTN</name>
<dbReference type="RefSeq" id="WP_184984368.1">
    <property type="nucleotide sequence ID" value="NZ_BAAALO010000047.1"/>
</dbReference>
<dbReference type="EMBL" id="JACHIU010000001">
    <property type="protein sequence ID" value="MBB6475206.1"/>
    <property type="molecule type" value="Genomic_DNA"/>
</dbReference>
<dbReference type="SUPFAM" id="SSF52317">
    <property type="entry name" value="Class I glutamine amidotransferase-like"/>
    <property type="match status" value="1"/>
</dbReference>
<reference evidence="2 3" key="1">
    <citation type="submission" date="2020-08" db="EMBL/GenBank/DDBJ databases">
        <title>Sequencing the genomes of 1000 actinobacteria strains.</title>
        <authorList>
            <person name="Klenk H.-P."/>
        </authorList>
    </citation>
    <scope>NUCLEOTIDE SEQUENCE [LARGE SCALE GENOMIC DNA]</scope>
    <source>
        <strain evidence="2 3">DSM 44936</strain>
    </source>
</reference>
<feature type="domain" description="ThuA-like" evidence="1">
    <location>
        <begin position="5"/>
        <end position="213"/>
    </location>
</feature>
<evidence type="ECO:0000313" key="3">
    <source>
        <dbReference type="Proteomes" id="UP000555564"/>
    </source>
</evidence>
<organism evidence="2 3">
    <name type="scientific">Sphaerisporangium rubeum</name>
    <dbReference type="NCBI Taxonomy" id="321317"/>
    <lineage>
        <taxon>Bacteria</taxon>
        <taxon>Bacillati</taxon>
        <taxon>Actinomycetota</taxon>
        <taxon>Actinomycetes</taxon>
        <taxon>Streptosporangiales</taxon>
        <taxon>Streptosporangiaceae</taxon>
        <taxon>Sphaerisporangium</taxon>
    </lineage>
</organism>
<protein>
    <recommendedName>
        <fullName evidence="1">ThuA-like domain-containing protein</fullName>
    </recommendedName>
</protein>
<evidence type="ECO:0000259" key="1">
    <source>
        <dbReference type="Pfam" id="PF06283"/>
    </source>
</evidence>
<keyword evidence="3" id="KW-1185">Reference proteome</keyword>
<dbReference type="InterPro" id="IPR029010">
    <property type="entry name" value="ThuA-like"/>
</dbReference>
<comment type="caution">
    <text evidence="2">The sequence shown here is derived from an EMBL/GenBank/DDBJ whole genome shotgun (WGS) entry which is preliminary data.</text>
</comment>
<sequence>MARNLILSGGVAHDFPATSAALAEVMAEAGVESTVTEDIEGALREPPDIELITVNALRCCMDGGWSATQGGSAFRLPPVARATLLGHIERGGGVLAMHSAPMCFDDWPYWRHMVGAAWCWGKSHHAPVGPAEIHLHGDDPIISGLTGFTLTDEVYTDLATIPGIRPLASSQGQPLFWTRQFPRGRLVYDALGHDSRSYESPVHREMLRRATAWLTGKPTSVSP</sequence>
<dbReference type="Proteomes" id="UP000555564">
    <property type="component" value="Unassembled WGS sequence"/>
</dbReference>
<dbReference type="AlphaFoldDB" id="A0A7X0M9R0"/>
<dbReference type="Gene3D" id="3.40.50.880">
    <property type="match status" value="1"/>
</dbReference>
<accession>A0A7X0M9R0</accession>
<dbReference type="InterPro" id="IPR029062">
    <property type="entry name" value="Class_I_gatase-like"/>
</dbReference>
<evidence type="ECO:0000313" key="2">
    <source>
        <dbReference type="EMBL" id="MBB6475206.1"/>
    </source>
</evidence>